<proteinExistence type="predicted"/>
<comment type="caution">
    <text evidence="1">The sequence shown here is derived from an EMBL/GenBank/DDBJ whole genome shotgun (WGS) entry which is preliminary data.</text>
</comment>
<keyword evidence="2" id="KW-1185">Reference proteome</keyword>
<dbReference type="RefSeq" id="WP_057620421.1">
    <property type="nucleotide sequence ID" value="NZ_CAWMQT010000074.1"/>
</dbReference>
<protein>
    <submittedName>
        <fullName evidence="1">Uncharacterized protein</fullName>
    </submittedName>
</protein>
<gene>
    <name evidence="1" type="ORF">VCR4J5_1650006</name>
</gene>
<accession>A0ABM9QRM2</accession>
<sequence length="134" mass="14999">MDDIAKKGTILIPSGGVKHLHFVCSDPVFYPKTAKESILVVNISSIQEGLEHDETCVLDVGDHPFIVHPSYVYYRKADIFGADTVKRNIDDGTFNVHEPCGDGTFKRILDGFDISEDVSGKVLNFYQKYCKLED</sequence>
<dbReference type="EMBL" id="CCJX01000074">
    <property type="protein sequence ID" value="CDT20927.1"/>
    <property type="molecule type" value="Genomic_DNA"/>
</dbReference>
<reference evidence="1 2" key="1">
    <citation type="submission" date="2014-06" db="EMBL/GenBank/DDBJ databases">
        <authorList>
            <person name="Le Roux F."/>
        </authorList>
    </citation>
    <scope>NUCLEOTIDE SEQUENCE [LARGE SCALE GENOMIC DNA]</scope>
    <source>
        <strain evidence="1 2">J5-4</strain>
    </source>
</reference>
<evidence type="ECO:0000313" key="1">
    <source>
        <dbReference type="EMBL" id="CDT20927.1"/>
    </source>
</evidence>
<organism evidence="1 2">
    <name type="scientific">Vibrio crassostreae</name>
    <dbReference type="NCBI Taxonomy" id="246167"/>
    <lineage>
        <taxon>Bacteria</taxon>
        <taxon>Pseudomonadati</taxon>
        <taxon>Pseudomonadota</taxon>
        <taxon>Gammaproteobacteria</taxon>
        <taxon>Vibrionales</taxon>
        <taxon>Vibrionaceae</taxon>
        <taxon>Vibrio</taxon>
    </lineage>
</organism>
<name>A0ABM9QRM2_9VIBR</name>
<evidence type="ECO:0000313" key="2">
    <source>
        <dbReference type="Proteomes" id="UP000049077"/>
    </source>
</evidence>
<dbReference type="Proteomes" id="UP000049077">
    <property type="component" value="Unassembled WGS sequence"/>
</dbReference>